<dbReference type="GO" id="GO:0003723">
    <property type="term" value="F:RNA binding"/>
    <property type="evidence" value="ECO:0007669"/>
    <property type="project" value="UniProtKB-UniRule"/>
</dbReference>
<accession>A0A7J6W3I0</accession>
<dbReference type="SUPFAM" id="SSF54928">
    <property type="entry name" value="RNA-binding domain, RBD"/>
    <property type="match status" value="1"/>
</dbReference>
<dbReference type="InterPro" id="IPR035979">
    <property type="entry name" value="RBD_domain_sf"/>
</dbReference>
<dbReference type="Gene3D" id="3.30.70.330">
    <property type="match status" value="1"/>
</dbReference>
<dbReference type="AlphaFoldDB" id="A0A7J6W3I0"/>
<evidence type="ECO:0000313" key="4">
    <source>
        <dbReference type="Proteomes" id="UP000554482"/>
    </source>
</evidence>
<keyword evidence="4" id="KW-1185">Reference proteome</keyword>
<feature type="domain" description="RRM" evidence="2">
    <location>
        <begin position="113"/>
        <end position="192"/>
    </location>
</feature>
<gene>
    <name evidence="3" type="ORF">FRX31_018771</name>
</gene>
<reference evidence="3 4" key="1">
    <citation type="submission" date="2020-06" db="EMBL/GenBank/DDBJ databases">
        <title>Transcriptomic and genomic resources for Thalictrum thalictroides and T. hernandezii: Facilitating candidate gene discovery in an emerging model plant lineage.</title>
        <authorList>
            <person name="Arias T."/>
            <person name="Riano-Pachon D.M."/>
            <person name="Di Stilio V.S."/>
        </authorList>
    </citation>
    <scope>NUCLEOTIDE SEQUENCE [LARGE SCALE GENOMIC DNA]</scope>
    <source>
        <strain evidence="4">cv. WT478/WT964</strain>
        <tissue evidence="3">Leaves</tissue>
    </source>
</reference>
<proteinExistence type="predicted"/>
<evidence type="ECO:0000259" key="2">
    <source>
        <dbReference type="PROSITE" id="PS50102"/>
    </source>
</evidence>
<keyword evidence="1" id="KW-0694">RNA-binding</keyword>
<protein>
    <recommendedName>
        <fullName evidence="2">RRM domain-containing protein</fullName>
    </recommendedName>
</protein>
<dbReference type="InterPro" id="IPR012677">
    <property type="entry name" value="Nucleotide-bd_a/b_plait_sf"/>
</dbReference>
<comment type="caution">
    <text evidence="3">The sequence shown here is derived from an EMBL/GenBank/DDBJ whole genome shotgun (WGS) entry which is preliminary data.</text>
</comment>
<evidence type="ECO:0000256" key="1">
    <source>
        <dbReference type="PROSITE-ProRule" id="PRU00176"/>
    </source>
</evidence>
<dbReference type="InterPro" id="IPR000504">
    <property type="entry name" value="RRM_dom"/>
</dbReference>
<name>A0A7J6W3I0_THATH</name>
<dbReference type="PROSITE" id="PS50102">
    <property type="entry name" value="RRM"/>
    <property type="match status" value="1"/>
</dbReference>
<evidence type="ECO:0000313" key="3">
    <source>
        <dbReference type="EMBL" id="KAF5191643.1"/>
    </source>
</evidence>
<sequence>MFIVIEFYVEQTNGVVPVEKSNGVVPVEEVKSVKGNGVVPMEEVKSVDTETSAKKEKEAVEHHHFLIDDDLSMLSDDPEICTSGDVEPFPFPGCGPIPGFIPISKVKENAIDNSLLIDHLSEGTGAEDLLKLFSIYGHVTQILIPTDKTTGRLESFGLVFFRNIDDAERALNSLNEEGYHVEWYVDEQHLTVICMSMKAICTSM</sequence>
<dbReference type="Proteomes" id="UP000554482">
    <property type="component" value="Unassembled WGS sequence"/>
</dbReference>
<dbReference type="Pfam" id="PF00076">
    <property type="entry name" value="RRM_1"/>
    <property type="match status" value="1"/>
</dbReference>
<dbReference type="EMBL" id="JABWDY010022581">
    <property type="protein sequence ID" value="KAF5191643.1"/>
    <property type="molecule type" value="Genomic_DNA"/>
</dbReference>
<organism evidence="3 4">
    <name type="scientific">Thalictrum thalictroides</name>
    <name type="common">Rue-anemone</name>
    <name type="synonym">Anemone thalictroides</name>
    <dbReference type="NCBI Taxonomy" id="46969"/>
    <lineage>
        <taxon>Eukaryota</taxon>
        <taxon>Viridiplantae</taxon>
        <taxon>Streptophyta</taxon>
        <taxon>Embryophyta</taxon>
        <taxon>Tracheophyta</taxon>
        <taxon>Spermatophyta</taxon>
        <taxon>Magnoliopsida</taxon>
        <taxon>Ranunculales</taxon>
        <taxon>Ranunculaceae</taxon>
        <taxon>Thalictroideae</taxon>
        <taxon>Thalictrum</taxon>
    </lineage>
</organism>
<dbReference type="OrthoDB" id="267048at2759"/>
<dbReference type="SMART" id="SM00360">
    <property type="entry name" value="RRM"/>
    <property type="match status" value="1"/>
</dbReference>